<sequence length="334" mass="38128">MSFEGTRPSKRARPDEDSGGTQSLEDVVQDTEFWLEDGNIVLIAGKTAFKIYRGLLAAQSLVFSDMLSTARSDAEQLYDGCPVVRLSDSPLDLRYLLRALIPKTSISIYLSHDEKRYTFDQLFALTTLGHKYQMDVVERQAVSCLKLLFTDDFEQWLKDNVPYDTINANGIGAVQLARLTNNPGMLPAALYLCSLEPGVLAYGWTRADGTVERLEPKDLERCINGYGVLREETSTVLAQIFQFASNWRCSNPDYDYCKECLAKFHTLASAYSERHTLLHSWEDMYDEWMQSNHVTICTPCKEALREREREQHRAIWRRLPKIYGLPVPDGWEAA</sequence>
<reference evidence="2" key="1">
    <citation type="submission" date="2019-01" db="EMBL/GenBank/DDBJ databases">
        <title>Draft genome sequences of three monokaryotic isolates of the white-rot basidiomycete fungus Dichomitus squalens.</title>
        <authorList>
            <consortium name="DOE Joint Genome Institute"/>
            <person name="Lopez S.C."/>
            <person name="Andreopoulos B."/>
            <person name="Pangilinan J."/>
            <person name="Lipzen A."/>
            <person name="Riley R."/>
            <person name="Ahrendt S."/>
            <person name="Ng V."/>
            <person name="Barry K."/>
            <person name="Daum C."/>
            <person name="Grigoriev I.V."/>
            <person name="Hilden K.S."/>
            <person name="Makela M.R."/>
            <person name="de Vries R.P."/>
        </authorList>
    </citation>
    <scope>NUCLEOTIDE SEQUENCE [LARGE SCALE GENOMIC DNA]</scope>
    <source>
        <strain evidence="2">OM18370.1</strain>
    </source>
</reference>
<feature type="region of interest" description="Disordered" evidence="1">
    <location>
        <begin position="1"/>
        <end position="23"/>
    </location>
</feature>
<organism evidence="2">
    <name type="scientific">Dichomitus squalens</name>
    <dbReference type="NCBI Taxonomy" id="114155"/>
    <lineage>
        <taxon>Eukaryota</taxon>
        <taxon>Fungi</taxon>
        <taxon>Dikarya</taxon>
        <taxon>Basidiomycota</taxon>
        <taxon>Agaricomycotina</taxon>
        <taxon>Agaricomycetes</taxon>
        <taxon>Polyporales</taxon>
        <taxon>Polyporaceae</taxon>
        <taxon>Dichomitus</taxon>
    </lineage>
</organism>
<name>A0A4Q9M4U0_9APHY</name>
<dbReference type="OrthoDB" id="3036049at2759"/>
<dbReference type="AlphaFoldDB" id="A0A4Q9M4U0"/>
<protein>
    <recommendedName>
        <fullName evidence="3">BTB domain-containing protein</fullName>
    </recommendedName>
</protein>
<evidence type="ECO:0000256" key="1">
    <source>
        <dbReference type="SAM" id="MobiDB-lite"/>
    </source>
</evidence>
<dbReference type="Proteomes" id="UP000292957">
    <property type="component" value="Unassembled WGS sequence"/>
</dbReference>
<proteinExistence type="predicted"/>
<dbReference type="InterPro" id="IPR011333">
    <property type="entry name" value="SKP1/BTB/POZ_sf"/>
</dbReference>
<accession>A0A4Q9M4U0</accession>
<evidence type="ECO:0008006" key="3">
    <source>
        <dbReference type="Google" id="ProtNLM"/>
    </source>
</evidence>
<evidence type="ECO:0000313" key="2">
    <source>
        <dbReference type="EMBL" id="TBU21845.1"/>
    </source>
</evidence>
<dbReference type="EMBL" id="ML143572">
    <property type="protein sequence ID" value="TBU21845.1"/>
    <property type="molecule type" value="Genomic_DNA"/>
</dbReference>
<gene>
    <name evidence="2" type="ORF">BD311DRAFT_733877</name>
</gene>
<dbReference type="Gene3D" id="3.30.710.10">
    <property type="entry name" value="Potassium Channel Kv1.1, Chain A"/>
    <property type="match status" value="1"/>
</dbReference>